<keyword evidence="3" id="KW-1185">Reference proteome</keyword>
<gene>
    <name evidence="2" type="ORF">G4D64_14495</name>
    <name evidence="1" type="ORF">H1Z61_14630</name>
</gene>
<evidence type="ECO:0000313" key="4">
    <source>
        <dbReference type="Proteomes" id="UP000570010"/>
    </source>
</evidence>
<dbReference type="Proteomes" id="UP000472971">
    <property type="component" value="Unassembled WGS sequence"/>
</dbReference>
<comment type="caution">
    <text evidence="2">The sequence shown here is derived from an EMBL/GenBank/DDBJ whole genome shotgun (WGS) entry which is preliminary data.</text>
</comment>
<evidence type="ECO:0000313" key="3">
    <source>
        <dbReference type="Proteomes" id="UP000472971"/>
    </source>
</evidence>
<dbReference type="AlphaFoldDB" id="A0A6B3W0G8"/>
<name>A0A6B3W0G8_9BACI</name>
<organism evidence="2 3">
    <name type="scientific">Bacillus aquiflavi</name>
    <dbReference type="NCBI Taxonomy" id="2672567"/>
    <lineage>
        <taxon>Bacteria</taxon>
        <taxon>Bacillati</taxon>
        <taxon>Bacillota</taxon>
        <taxon>Bacilli</taxon>
        <taxon>Bacillales</taxon>
        <taxon>Bacillaceae</taxon>
        <taxon>Bacillus</taxon>
    </lineage>
</organism>
<protein>
    <submittedName>
        <fullName evidence="2">Ankyrin repeat domain-containing protein</fullName>
    </submittedName>
</protein>
<proteinExistence type="predicted"/>
<dbReference type="EMBL" id="JACEIO010000041">
    <property type="protein sequence ID" value="MBA4538335.1"/>
    <property type="molecule type" value="Genomic_DNA"/>
</dbReference>
<dbReference type="RefSeq" id="WP_163243083.1">
    <property type="nucleotide sequence ID" value="NZ_JAAIWN010000042.1"/>
</dbReference>
<dbReference type="InterPro" id="IPR036770">
    <property type="entry name" value="Ankyrin_rpt-contain_sf"/>
</dbReference>
<reference evidence="1 4" key="2">
    <citation type="submission" date="2020-07" db="EMBL/GenBank/DDBJ databases">
        <authorList>
            <person name="Feng H."/>
        </authorList>
    </citation>
    <scope>NUCLEOTIDE SEQUENCE [LARGE SCALE GENOMIC DNA]</scope>
    <source>
        <strain evidence="1">S-12</strain>
        <strain evidence="4">s-12</strain>
    </source>
</reference>
<reference evidence="2 3" key="1">
    <citation type="submission" date="2020-02" db="EMBL/GenBank/DDBJ databases">
        <title>Bacillus aquiflavi sp. nov., isolated from yellow water of strong flavor Chinese baijiu in Yibin region of China.</title>
        <authorList>
            <person name="Xie J."/>
        </authorList>
    </citation>
    <scope>NUCLEOTIDE SEQUENCE [LARGE SCALE GENOMIC DNA]</scope>
    <source>
        <strain evidence="2 3">3H-10</strain>
    </source>
</reference>
<evidence type="ECO:0000313" key="1">
    <source>
        <dbReference type="EMBL" id="MBA4538335.1"/>
    </source>
</evidence>
<evidence type="ECO:0000313" key="2">
    <source>
        <dbReference type="EMBL" id="NEY82682.1"/>
    </source>
</evidence>
<sequence>MKIDLIAKLKNTEDFMDSFQDGDEKKLYDGKSLIFYSLSNIDLDSRYKISNFLLDKDVNVLCKNKENETVLHVLLGQIKNNIEETYKLCYRFIQKGVNINEKDSKGQVTLDYIIRMNKSDEELSKLYDLWFSQPNLDIISKDDSDCSPFDYAEKFPYRKDLLKRMEKYAKKRTS</sequence>
<accession>A0A6B3W0G8</accession>
<dbReference type="Proteomes" id="UP000570010">
    <property type="component" value="Unassembled WGS sequence"/>
</dbReference>
<dbReference type="EMBL" id="JAAIWN010000042">
    <property type="protein sequence ID" value="NEY82682.1"/>
    <property type="molecule type" value="Genomic_DNA"/>
</dbReference>
<dbReference type="Gene3D" id="1.25.40.20">
    <property type="entry name" value="Ankyrin repeat-containing domain"/>
    <property type="match status" value="1"/>
</dbReference>
<dbReference type="SUPFAM" id="SSF48403">
    <property type="entry name" value="Ankyrin repeat"/>
    <property type="match status" value="1"/>
</dbReference>